<dbReference type="EMBL" id="CZPZ01000004">
    <property type="protein sequence ID" value="CUS32981.1"/>
    <property type="molecule type" value="Genomic_DNA"/>
</dbReference>
<name>A0A0S4L607_9BACT</name>
<proteinExistence type="predicted"/>
<reference evidence="3" key="1">
    <citation type="submission" date="2015-10" db="EMBL/GenBank/DDBJ databases">
        <authorList>
            <person name="Luecker S."/>
            <person name="Luecker S."/>
        </authorList>
    </citation>
    <scope>NUCLEOTIDE SEQUENCE [LARGE SCALE GENOMIC DNA]</scope>
</reference>
<keyword evidence="1" id="KW-1133">Transmembrane helix</keyword>
<protein>
    <submittedName>
        <fullName evidence="2">Uncharacterized protein</fullName>
    </submittedName>
</protein>
<keyword evidence="1" id="KW-0812">Transmembrane</keyword>
<keyword evidence="3" id="KW-1185">Reference proteome</keyword>
<keyword evidence="1" id="KW-0472">Membrane</keyword>
<dbReference type="AlphaFoldDB" id="A0A0S4L607"/>
<evidence type="ECO:0000256" key="1">
    <source>
        <dbReference type="SAM" id="Phobius"/>
    </source>
</evidence>
<organism evidence="2 3">
    <name type="scientific">Candidatus Nitrospira nitrificans</name>
    <dbReference type="NCBI Taxonomy" id="1742973"/>
    <lineage>
        <taxon>Bacteria</taxon>
        <taxon>Pseudomonadati</taxon>
        <taxon>Nitrospirota</taxon>
        <taxon>Nitrospiria</taxon>
        <taxon>Nitrospirales</taxon>
        <taxon>Nitrospiraceae</taxon>
        <taxon>Nitrospira</taxon>
    </lineage>
</organism>
<sequence length="26" mass="2927">MDTLVMFMGVMFAIFIGGLVVYKKSQ</sequence>
<evidence type="ECO:0000313" key="2">
    <source>
        <dbReference type="EMBL" id="CUS32981.1"/>
    </source>
</evidence>
<gene>
    <name evidence="2" type="ORF">COMA2_120004</name>
</gene>
<dbReference type="Proteomes" id="UP000198736">
    <property type="component" value="Unassembled WGS sequence"/>
</dbReference>
<evidence type="ECO:0000313" key="3">
    <source>
        <dbReference type="Proteomes" id="UP000198736"/>
    </source>
</evidence>
<accession>A0A0S4L607</accession>
<feature type="transmembrane region" description="Helical" evidence="1">
    <location>
        <begin position="6"/>
        <end position="22"/>
    </location>
</feature>